<organism evidence="2">
    <name type="scientific">Cacopsylla melanoneura</name>
    <dbReference type="NCBI Taxonomy" id="428564"/>
    <lineage>
        <taxon>Eukaryota</taxon>
        <taxon>Metazoa</taxon>
        <taxon>Ecdysozoa</taxon>
        <taxon>Arthropoda</taxon>
        <taxon>Hexapoda</taxon>
        <taxon>Insecta</taxon>
        <taxon>Pterygota</taxon>
        <taxon>Neoptera</taxon>
        <taxon>Paraneoptera</taxon>
        <taxon>Hemiptera</taxon>
        <taxon>Sternorrhyncha</taxon>
        <taxon>Psylloidea</taxon>
        <taxon>Psyllidae</taxon>
        <taxon>Psyllinae</taxon>
        <taxon>Cacopsylla</taxon>
    </lineage>
</organism>
<evidence type="ECO:0000259" key="1">
    <source>
        <dbReference type="Pfam" id="PF03372"/>
    </source>
</evidence>
<dbReference type="EMBL" id="HBUF01587762">
    <property type="protein sequence ID" value="CAG6772386.1"/>
    <property type="molecule type" value="Transcribed_RNA"/>
</dbReference>
<dbReference type="Pfam" id="PF03372">
    <property type="entry name" value="Exo_endo_phos"/>
    <property type="match status" value="1"/>
</dbReference>
<evidence type="ECO:0000313" key="2">
    <source>
        <dbReference type="EMBL" id="CAG6772387.1"/>
    </source>
</evidence>
<dbReference type="EMBL" id="HBUF01587763">
    <property type="protein sequence ID" value="CAG6772387.1"/>
    <property type="molecule type" value="Transcribed_RNA"/>
</dbReference>
<dbReference type="Gene3D" id="3.60.10.10">
    <property type="entry name" value="Endonuclease/exonuclease/phosphatase"/>
    <property type="match status" value="1"/>
</dbReference>
<name>A0A8D9AX67_9HEMI</name>
<dbReference type="AlphaFoldDB" id="A0A8D9AX67"/>
<dbReference type="InterPro" id="IPR036691">
    <property type="entry name" value="Endo/exonu/phosph_ase_sf"/>
</dbReference>
<proteinExistence type="predicted"/>
<dbReference type="PANTHER" id="PTHR46670:SF3">
    <property type="entry name" value="ENDONUCLEASE_EXONUCLEASE_PHOSPHATASE DOMAIN-CONTAINING PROTEIN"/>
    <property type="match status" value="1"/>
</dbReference>
<dbReference type="PANTHER" id="PTHR46670">
    <property type="entry name" value="ENDO/EXONUCLEASE/PHOSPHATASE DOMAIN-CONTAINING PROTEIN"/>
    <property type="match status" value="1"/>
</dbReference>
<dbReference type="GO" id="GO:0003824">
    <property type="term" value="F:catalytic activity"/>
    <property type="evidence" value="ECO:0007669"/>
    <property type="project" value="InterPro"/>
</dbReference>
<dbReference type="SUPFAM" id="SSF56219">
    <property type="entry name" value="DNase I-like"/>
    <property type="match status" value="1"/>
</dbReference>
<reference evidence="2" key="1">
    <citation type="submission" date="2021-05" db="EMBL/GenBank/DDBJ databases">
        <authorList>
            <person name="Alioto T."/>
            <person name="Alioto T."/>
            <person name="Gomez Garrido J."/>
        </authorList>
    </citation>
    <scope>NUCLEOTIDE SEQUENCE</scope>
</reference>
<dbReference type="InterPro" id="IPR005135">
    <property type="entry name" value="Endo/exonuclease/phosphatase"/>
</dbReference>
<protein>
    <recommendedName>
        <fullName evidence="1">Endonuclease/exonuclease/phosphatase domain-containing protein</fullName>
    </recommendedName>
</protein>
<accession>A0A8D9AX67</accession>
<sequence>MSSPHNLDTYYPPFANCSLSSSLSSESVDVDVMSGLSTGAILKQYLSTFPSELKIAHFNARSMRSDDKFSELLDIVSGVGLDIICITESWLNDSISDSDISILGYRVIRKDRVHGVGHGGIVIYLNNSFSYKVLASSSPSQTPSVEYLIVEIVSASSKLLLAAVYHPPRAVRAGSLDQFEEELEFFLTNYQYRFVLGDFNIDLSIASPLSAQLRNLFISLNLHILPTDTTFHRLNYDSTLDLMAVGDESSVLFTIAIFTYRVVFFFDQLFSKS</sequence>
<feature type="domain" description="Endonuclease/exonuclease/phosphatase" evidence="1">
    <location>
        <begin position="57"/>
        <end position="242"/>
    </location>
</feature>